<reference evidence="2 3" key="1">
    <citation type="journal article" date="2015" name="Nature">
        <title>rRNA introns, odd ribosomes, and small enigmatic genomes across a large radiation of phyla.</title>
        <authorList>
            <person name="Brown C.T."/>
            <person name="Hug L.A."/>
            <person name="Thomas B.C."/>
            <person name="Sharon I."/>
            <person name="Castelle C.J."/>
            <person name="Singh A."/>
            <person name="Wilkins M.J."/>
            <person name="Williams K.H."/>
            <person name="Banfield J.F."/>
        </authorList>
    </citation>
    <scope>NUCLEOTIDE SEQUENCE [LARGE SCALE GENOMIC DNA]</scope>
</reference>
<sequence>MNSRNTPTTGQQRPKLDYDIAEYFTNWSQKSPISVLRNSLVTFVAVVVLAGGIFFWASEFRLIFIGDDYTQNNSEIAKSGLETMKRMVGNQQVWSESIQDEYNKIFVNNSTKTQASGYIYNDNFTGLDESIGKTVIEII</sequence>
<keyword evidence="1" id="KW-0472">Membrane</keyword>
<feature type="transmembrane region" description="Helical" evidence="1">
    <location>
        <begin position="35"/>
        <end position="57"/>
    </location>
</feature>
<protein>
    <submittedName>
        <fullName evidence="2">Uncharacterized protein</fullName>
    </submittedName>
</protein>
<keyword evidence="1" id="KW-1133">Transmembrane helix</keyword>
<accession>A0A0G0P6C7</accession>
<comment type="caution">
    <text evidence="2">The sequence shown here is derived from an EMBL/GenBank/DDBJ whole genome shotgun (WGS) entry which is preliminary data.</text>
</comment>
<name>A0A0G0P6C7_9BACT</name>
<organism evidence="2 3">
    <name type="scientific">Candidatus Yanofskybacteria bacterium GW2011_GWD2_39_48</name>
    <dbReference type="NCBI Taxonomy" id="1619031"/>
    <lineage>
        <taxon>Bacteria</taxon>
        <taxon>Candidatus Yanofskyibacteriota</taxon>
    </lineage>
</organism>
<evidence type="ECO:0000256" key="1">
    <source>
        <dbReference type="SAM" id="Phobius"/>
    </source>
</evidence>
<evidence type="ECO:0000313" key="3">
    <source>
        <dbReference type="Proteomes" id="UP000034764"/>
    </source>
</evidence>
<dbReference type="EMBL" id="LBXD01000007">
    <property type="protein sequence ID" value="KKR23809.1"/>
    <property type="molecule type" value="Genomic_DNA"/>
</dbReference>
<dbReference type="Proteomes" id="UP000034764">
    <property type="component" value="Unassembled WGS sequence"/>
</dbReference>
<evidence type="ECO:0000313" key="2">
    <source>
        <dbReference type="EMBL" id="KKR23809.1"/>
    </source>
</evidence>
<dbReference type="AlphaFoldDB" id="A0A0G0P6C7"/>
<proteinExistence type="predicted"/>
<keyword evidence="1" id="KW-0812">Transmembrane</keyword>
<gene>
    <name evidence="2" type="ORF">UT53_C0007G0027</name>
</gene>